<evidence type="ECO:0000313" key="1">
    <source>
        <dbReference type="EMBL" id="PWN49786.1"/>
    </source>
</evidence>
<organism evidence="1 2">
    <name type="scientific">Violaceomyces palustris</name>
    <dbReference type="NCBI Taxonomy" id="1673888"/>
    <lineage>
        <taxon>Eukaryota</taxon>
        <taxon>Fungi</taxon>
        <taxon>Dikarya</taxon>
        <taxon>Basidiomycota</taxon>
        <taxon>Ustilaginomycotina</taxon>
        <taxon>Ustilaginomycetes</taxon>
        <taxon>Violaceomycetales</taxon>
        <taxon>Violaceomycetaceae</taxon>
        <taxon>Violaceomyces</taxon>
    </lineage>
</organism>
<dbReference type="Proteomes" id="UP000245626">
    <property type="component" value="Unassembled WGS sequence"/>
</dbReference>
<accession>A0ACD0NVI3</accession>
<name>A0ACD0NVI3_9BASI</name>
<dbReference type="EMBL" id="KZ820006">
    <property type="protein sequence ID" value="PWN49786.1"/>
    <property type="molecule type" value="Genomic_DNA"/>
</dbReference>
<sequence length="547" mass="61425">MDRQSAAVANSSQSPAKRLRIGFIHPDLGIGGAEKLVVDAALSLQRLGHEVEIYTSHHDRNHCFEPTRDGSLKVHVMRSYLPRSIADSFHLPLAIARQMSLVFQLILSITLFNYPGTLPSFLWPALTSAQPTQPFDLYFIDQLSAGIPWLKIVTSTRVIYYCHFPDKDVGNSIAMQRAIARGQSGPSALRKLYRIPLDLFEEGTTDYADKILVNSEFTSKQFQKSFFRLNRQPRVLYPGIDHDEYTPERVSEKLRELEEDAGGDRIKAAVTQLCKSSSRPTFVSINRFEAKKNIALAVEAFASAKEQYQASSKKLRLILAGGYDKRVRDNIDTLNELKKLCEERKLKHLVLSFNRPEFQPPESAPSLREMERDYDVFFLLSSPGPLLHTLLLSESTVALLYTPTEEHFGIVPLEAMACGVPVLSTNTGGPVETVVDLALNDEGEVTNEKATGMLRHASAPIWSHSMILLLQLDPQRRITISNSAKERVKQTFSIQKMSVDLERACYETLEKGHVRSEEGLLQWGSTIGIFIVMMATFVANVYLSQKP</sequence>
<protein>
    <submittedName>
        <fullName evidence="1">UDP-Glycosyltransferase/glycogen phosphorylase</fullName>
    </submittedName>
</protein>
<evidence type="ECO:0000313" key="2">
    <source>
        <dbReference type="Proteomes" id="UP000245626"/>
    </source>
</evidence>
<keyword evidence="2" id="KW-1185">Reference proteome</keyword>
<reference evidence="1 2" key="1">
    <citation type="journal article" date="2018" name="Mol. Biol. Evol.">
        <title>Broad Genomic Sampling Reveals a Smut Pathogenic Ancestry of the Fungal Clade Ustilaginomycotina.</title>
        <authorList>
            <person name="Kijpornyongpan T."/>
            <person name="Mondo S.J."/>
            <person name="Barry K."/>
            <person name="Sandor L."/>
            <person name="Lee J."/>
            <person name="Lipzen A."/>
            <person name="Pangilinan J."/>
            <person name="LaButti K."/>
            <person name="Hainaut M."/>
            <person name="Henrissat B."/>
            <person name="Grigoriev I.V."/>
            <person name="Spatafora J.W."/>
            <person name="Aime M.C."/>
        </authorList>
    </citation>
    <scope>NUCLEOTIDE SEQUENCE [LARGE SCALE GENOMIC DNA]</scope>
    <source>
        <strain evidence="1 2">SA 807</strain>
    </source>
</reference>
<proteinExistence type="predicted"/>
<gene>
    <name evidence="1" type="ORF">IE53DRAFT_317011</name>
</gene>